<dbReference type="PANTHER" id="PTHR41291">
    <property type="entry name" value="DNA ALKYLATION REPAIR PROTEIN"/>
    <property type="match status" value="1"/>
</dbReference>
<dbReference type="SUPFAM" id="SSF48371">
    <property type="entry name" value="ARM repeat"/>
    <property type="match status" value="1"/>
</dbReference>
<comment type="caution">
    <text evidence="1">The sequence shown here is derived from an EMBL/GenBank/DDBJ whole genome shotgun (WGS) entry which is preliminary data.</text>
</comment>
<dbReference type="AlphaFoldDB" id="A0A644VK57"/>
<organism evidence="1">
    <name type="scientific">bioreactor metagenome</name>
    <dbReference type="NCBI Taxonomy" id="1076179"/>
    <lineage>
        <taxon>unclassified sequences</taxon>
        <taxon>metagenomes</taxon>
        <taxon>ecological metagenomes</taxon>
    </lineage>
</organism>
<sequence>MKFLLTNSELDQQINLIKRQIRLSMDGIVADSMKEHGIVYKKNYGVSITRLRDLAKNYTKNHDLAQRLWLLEIRETMILASLLQPVETFTPEIATHWSNKCNNIELIEQVCMNLFQHLPFAADFGQNCILSENMQQQIFGFSLLLRIYKQLGTAEMNKIMQRILQMQIPEQESTLHNTIALCLARLTRKDRETAQTIHKSIQSFKDDKIAGRNHIFRTVEQELIFLGYLDEKF</sequence>
<dbReference type="EMBL" id="VSSQ01000337">
    <property type="protein sequence ID" value="MPL91718.1"/>
    <property type="molecule type" value="Genomic_DNA"/>
</dbReference>
<accession>A0A644VK57</accession>
<proteinExistence type="predicted"/>
<dbReference type="Gene3D" id="1.25.10.90">
    <property type="match status" value="1"/>
</dbReference>
<dbReference type="PANTHER" id="PTHR41291:SF1">
    <property type="entry name" value="DNA ALKYLATION REPAIR PROTEIN"/>
    <property type="match status" value="1"/>
</dbReference>
<dbReference type="InterPro" id="IPR016024">
    <property type="entry name" value="ARM-type_fold"/>
</dbReference>
<gene>
    <name evidence="1" type="ORF">SDC9_37795</name>
</gene>
<protein>
    <recommendedName>
        <fullName evidence="2">DNA alkylation repair enzyme</fullName>
    </recommendedName>
</protein>
<reference evidence="1" key="1">
    <citation type="submission" date="2019-08" db="EMBL/GenBank/DDBJ databases">
        <authorList>
            <person name="Kucharzyk K."/>
            <person name="Murdoch R.W."/>
            <person name="Higgins S."/>
            <person name="Loffler F."/>
        </authorList>
    </citation>
    <scope>NUCLEOTIDE SEQUENCE</scope>
</reference>
<dbReference type="Pfam" id="PF08713">
    <property type="entry name" value="DNA_alkylation"/>
    <property type="match status" value="1"/>
</dbReference>
<name>A0A644VK57_9ZZZZ</name>
<evidence type="ECO:0000313" key="1">
    <source>
        <dbReference type="EMBL" id="MPL91718.1"/>
    </source>
</evidence>
<evidence type="ECO:0008006" key="2">
    <source>
        <dbReference type="Google" id="ProtNLM"/>
    </source>
</evidence>
<dbReference type="InterPro" id="IPR014825">
    <property type="entry name" value="DNA_alkylation"/>
</dbReference>